<dbReference type="PROSITE" id="PS51755">
    <property type="entry name" value="OMPR_PHOB"/>
    <property type="match status" value="1"/>
</dbReference>
<evidence type="ECO:0000313" key="5">
    <source>
        <dbReference type="EMBL" id="NMP32202.1"/>
    </source>
</evidence>
<keyword evidence="1 2" id="KW-0238">DNA-binding</keyword>
<gene>
    <name evidence="5" type="ORF">HII17_11530</name>
</gene>
<name>A0A7Y0LDK7_9GAMM</name>
<dbReference type="InterPro" id="IPR015943">
    <property type="entry name" value="WD40/YVTN_repeat-like_dom_sf"/>
</dbReference>
<protein>
    <recommendedName>
        <fullName evidence="4">OmpR/PhoB-type domain-containing protein</fullName>
    </recommendedName>
</protein>
<dbReference type="GO" id="GO:0000160">
    <property type="term" value="P:phosphorelay signal transduction system"/>
    <property type="evidence" value="ECO:0007669"/>
    <property type="project" value="InterPro"/>
</dbReference>
<keyword evidence="3" id="KW-0812">Transmembrane</keyword>
<evidence type="ECO:0000313" key="6">
    <source>
        <dbReference type="Proteomes" id="UP000568664"/>
    </source>
</evidence>
<evidence type="ECO:0000256" key="3">
    <source>
        <dbReference type="SAM" id="Phobius"/>
    </source>
</evidence>
<keyword evidence="3" id="KW-0472">Membrane</keyword>
<feature type="DNA-binding region" description="OmpR/PhoB-type" evidence="2">
    <location>
        <begin position="1"/>
        <end position="101"/>
    </location>
</feature>
<dbReference type="AlphaFoldDB" id="A0A7Y0LDK7"/>
<dbReference type="Proteomes" id="UP000568664">
    <property type="component" value="Unassembled WGS sequence"/>
</dbReference>
<dbReference type="SUPFAM" id="SSF46894">
    <property type="entry name" value="C-terminal effector domain of the bipartite response regulators"/>
    <property type="match status" value="1"/>
</dbReference>
<dbReference type="EMBL" id="JABBXH010000003">
    <property type="protein sequence ID" value="NMP32202.1"/>
    <property type="molecule type" value="Genomic_DNA"/>
</dbReference>
<reference evidence="5 6" key="1">
    <citation type="submission" date="2020-04" db="EMBL/GenBank/DDBJ databases">
        <title>Thalassotalea sp. M1531, isolated from the surface of marine red alga.</title>
        <authorList>
            <person name="Pang L."/>
            <person name="Lu D.-C."/>
        </authorList>
    </citation>
    <scope>NUCLEOTIDE SEQUENCE [LARGE SCALE GENOMIC DNA]</scope>
    <source>
        <strain evidence="5 6">M1531</strain>
    </source>
</reference>
<sequence length="653" mass="74319">MKFRLSNGVVYEPAAQALTKENENTPPIKLDNLEAMLLSFFIQHSQQVLHKQTLMDLWPTSIVMEHSLMRVISSLRKKLGDNPEQAKFIKTVPRRGYQFIGSVEQLPTEKVNKQPVKDEAWLNYRLLFLLCALVILAASYFWLTNTTAHNLAEEQTVTPVVFVDFETKKSDISVNPSGNWLLYLAENLGGSKLYIRLKRLTDNKHIDLKSSELEILAASWHTDDEILFIAHENQTCKIFKAILNSDQLSPPIPLSNCHQSENTQQIAPAAELYQFSSLLTNNSHGTRDNQFQANTYKFVTSPNRQYLASLSKTETKGTLISLFNTEAIGSPIWTIELEIPLNNVALSNSRLSFINYWGQLTYYDITTKQLIDYQTKFTSSIYSPTTSATNELIVLEGSTEESAIWLHNLKTSENRQLFELSRAKIDMPLFVTENQIAFISDYSGNEQVWLHSLQENSMKQLTHFQLKERVKSFDISLQDNILAIEESTGISIFTFNDAKQPSLVGFIDEGTLPAINDGYIYFVKKQNSTSSIFKYNLYSRTIDLVISEGSYYRLIDTEIIFSKASENGLWRYNNESSVRIPNTQYIPNASTFSVYQKLIIFSHQSTDALDIETGERVNTLTTLNCVSFSLAGHCLQIKNKKIANKIIKLSKVK</sequence>
<keyword evidence="3" id="KW-1133">Transmembrane helix</keyword>
<dbReference type="InterPro" id="IPR036388">
    <property type="entry name" value="WH-like_DNA-bd_sf"/>
</dbReference>
<feature type="transmembrane region" description="Helical" evidence="3">
    <location>
        <begin position="122"/>
        <end position="143"/>
    </location>
</feature>
<dbReference type="SMART" id="SM00862">
    <property type="entry name" value="Trans_reg_C"/>
    <property type="match status" value="1"/>
</dbReference>
<dbReference type="CDD" id="cd00383">
    <property type="entry name" value="trans_reg_C"/>
    <property type="match status" value="1"/>
</dbReference>
<dbReference type="InterPro" id="IPR016032">
    <property type="entry name" value="Sig_transdc_resp-reg_C-effctor"/>
</dbReference>
<keyword evidence="6" id="KW-1185">Reference proteome</keyword>
<evidence type="ECO:0000259" key="4">
    <source>
        <dbReference type="PROSITE" id="PS51755"/>
    </source>
</evidence>
<dbReference type="RefSeq" id="WP_169075512.1">
    <property type="nucleotide sequence ID" value="NZ_JABBXH010000003.1"/>
</dbReference>
<dbReference type="GO" id="GO:0006355">
    <property type="term" value="P:regulation of DNA-templated transcription"/>
    <property type="evidence" value="ECO:0007669"/>
    <property type="project" value="InterPro"/>
</dbReference>
<evidence type="ECO:0000256" key="1">
    <source>
        <dbReference type="ARBA" id="ARBA00023125"/>
    </source>
</evidence>
<dbReference type="SUPFAM" id="SSF82171">
    <property type="entry name" value="DPP6 N-terminal domain-like"/>
    <property type="match status" value="1"/>
</dbReference>
<dbReference type="Gene3D" id="1.10.10.10">
    <property type="entry name" value="Winged helix-like DNA-binding domain superfamily/Winged helix DNA-binding domain"/>
    <property type="match status" value="1"/>
</dbReference>
<feature type="domain" description="OmpR/PhoB-type" evidence="4">
    <location>
        <begin position="1"/>
        <end position="101"/>
    </location>
</feature>
<comment type="caution">
    <text evidence="5">The sequence shown here is derived from an EMBL/GenBank/DDBJ whole genome shotgun (WGS) entry which is preliminary data.</text>
</comment>
<organism evidence="5 6">
    <name type="scientific">Thalassotalea algicola</name>
    <dbReference type="NCBI Taxonomy" id="2716224"/>
    <lineage>
        <taxon>Bacteria</taxon>
        <taxon>Pseudomonadati</taxon>
        <taxon>Pseudomonadota</taxon>
        <taxon>Gammaproteobacteria</taxon>
        <taxon>Alteromonadales</taxon>
        <taxon>Colwelliaceae</taxon>
        <taxon>Thalassotalea</taxon>
    </lineage>
</organism>
<accession>A0A7Y0LDK7</accession>
<evidence type="ECO:0000256" key="2">
    <source>
        <dbReference type="PROSITE-ProRule" id="PRU01091"/>
    </source>
</evidence>
<proteinExistence type="predicted"/>
<dbReference type="Pfam" id="PF00486">
    <property type="entry name" value="Trans_reg_C"/>
    <property type="match status" value="1"/>
</dbReference>
<dbReference type="InterPro" id="IPR001867">
    <property type="entry name" value="OmpR/PhoB-type_DNA-bd"/>
</dbReference>
<dbReference type="Gene3D" id="2.130.10.10">
    <property type="entry name" value="YVTN repeat-like/Quinoprotein amine dehydrogenase"/>
    <property type="match status" value="1"/>
</dbReference>
<dbReference type="GO" id="GO:0003677">
    <property type="term" value="F:DNA binding"/>
    <property type="evidence" value="ECO:0007669"/>
    <property type="project" value="UniProtKB-UniRule"/>
</dbReference>